<dbReference type="InterPro" id="IPR000276">
    <property type="entry name" value="GPCR_Rhodpsn"/>
</dbReference>
<dbReference type="Proteomes" id="UP000605970">
    <property type="component" value="Unassembled WGS sequence"/>
</dbReference>
<dbReference type="SUPFAM" id="SSF81321">
    <property type="entry name" value="Family A G protein-coupled receptor-like"/>
    <property type="match status" value="1"/>
</dbReference>
<dbReference type="InterPro" id="IPR047130">
    <property type="entry name" value="7TM_GPCR_Srsx_nematod"/>
</dbReference>
<evidence type="ECO:0000259" key="6">
    <source>
        <dbReference type="PROSITE" id="PS50262"/>
    </source>
</evidence>
<protein>
    <submittedName>
        <fullName evidence="7">G_PROTEIN_RECEP_F1_2 domain-containing protein</fullName>
    </submittedName>
</protein>
<keyword evidence="3 5" id="KW-1133">Transmembrane helix</keyword>
<evidence type="ECO:0000256" key="3">
    <source>
        <dbReference type="ARBA" id="ARBA00022989"/>
    </source>
</evidence>
<reference evidence="7" key="1">
    <citation type="journal article" date="2020" name="Ecol. Evol.">
        <title>Genome structure and content of the rice root-knot nematode (Meloidogyne graminicola).</title>
        <authorList>
            <person name="Phan N.T."/>
            <person name="Danchin E.G.J."/>
            <person name="Klopp C."/>
            <person name="Perfus-Barbeoch L."/>
            <person name="Kozlowski D.K."/>
            <person name="Koutsovoulos G.D."/>
            <person name="Lopez-Roques C."/>
            <person name="Bouchez O."/>
            <person name="Zahm M."/>
            <person name="Besnard G."/>
            <person name="Bellafiore S."/>
        </authorList>
    </citation>
    <scope>NUCLEOTIDE SEQUENCE</scope>
    <source>
        <strain evidence="7">VN-18</strain>
    </source>
</reference>
<dbReference type="SMART" id="SM01381">
    <property type="entry name" value="7TM_GPCR_Srsx"/>
    <property type="match status" value="1"/>
</dbReference>
<evidence type="ECO:0000256" key="1">
    <source>
        <dbReference type="ARBA" id="ARBA00004370"/>
    </source>
</evidence>
<dbReference type="AlphaFoldDB" id="A0A8S9ZTF5"/>
<keyword evidence="2 5" id="KW-0812">Transmembrane</keyword>
<dbReference type="Pfam" id="PF10320">
    <property type="entry name" value="7TM_GPCR_Srsx"/>
    <property type="match status" value="1"/>
</dbReference>
<keyword evidence="4 5" id="KW-0472">Membrane</keyword>
<feature type="domain" description="G-protein coupled receptors family 1 profile" evidence="6">
    <location>
        <begin position="1"/>
        <end position="229"/>
    </location>
</feature>
<comment type="caution">
    <text evidence="7">The sequence shown here is derived from an EMBL/GenBank/DDBJ whole genome shotgun (WGS) entry which is preliminary data.</text>
</comment>
<dbReference type="GO" id="GO:0004930">
    <property type="term" value="F:G protein-coupled receptor activity"/>
    <property type="evidence" value="ECO:0007669"/>
    <property type="project" value="InterPro"/>
</dbReference>
<evidence type="ECO:0000256" key="2">
    <source>
        <dbReference type="ARBA" id="ARBA00022692"/>
    </source>
</evidence>
<comment type="subcellular location">
    <subcellularLocation>
        <location evidence="1">Membrane</location>
    </subcellularLocation>
</comment>
<dbReference type="PANTHER" id="PTHR23360:SF5">
    <property type="entry name" value="G-PROTEIN COUPLED RECEPTORS FAMILY 1 PROFILE DOMAIN-CONTAINING PROTEIN"/>
    <property type="match status" value="1"/>
</dbReference>
<dbReference type="GO" id="GO:0016020">
    <property type="term" value="C:membrane"/>
    <property type="evidence" value="ECO:0007669"/>
    <property type="project" value="UniProtKB-SubCell"/>
</dbReference>
<evidence type="ECO:0000256" key="4">
    <source>
        <dbReference type="ARBA" id="ARBA00023136"/>
    </source>
</evidence>
<accession>A0A8S9ZTF5</accession>
<dbReference type="InterPro" id="IPR019424">
    <property type="entry name" value="7TM_GPCR_Srsx"/>
</dbReference>
<keyword evidence="8" id="KW-1185">Reference proteome</keyword>
<sequence length="291" mass="33392">MKSKTCILLAFNSFCEILHQSGHLFFLIFTIKGINFIPIILAFKYQCYSIFGSYASVFMFASLSLDRVYAVALPLNYNNINFCLYISIHLLFVIIFGLFIVYLNYNIIINYPNWPLVNFVGEVIGFTPPTSSFDMRSIMLPLMFIAIIAHITVGILAKIKGDLHDEKIRKLFRSLSLIVFVNIGGYFIVMILALLWPFLGFSQVNIWFLRTYFGIILNISASSNGPILLLNSSDFNKAYSKEIKKIKLIFNKCKSTILQTNGSRILVRKKIKTSSVKERIRYQIKTKITSY</sequence>
<dbReference type="PANTHER" id="PTHR23360">
    <property type="entry name" value="G-PROTEIN COUPLED RECEPTORS FAMILY 1 PROFILE DOMAIN-CONTAINING PROTEIN-RELATED"/>
    <property type="match status" value="1"/>
</dbReference>
<dbReference type="EMBL" id="JABEBT010000026">
    <property type="protein sequence ID" value="KAF7636775.1"/>
    <property type="molecule type" value="Genomic_DNA"/>
</dbReference>
<evidence type="ECO:0000313" key="8">
    <source>
        <dbReference type="Proteomes" id="UP000605970"/>
    </source>
</evidence>
<feature type="transmembrane region" description="Helical" evidence="5">
    <location>
        <begin position="211"/>
        <end position="231"/>
    </location>
</feature>
<dbReference type="InterPro" id="IPR017452">
    <property type="entry name" value="GPCR_Rhodpsn_7TM"/>
</dbReference>
<feature type="transmembrane region" description="Helical" evidence="5">
    <location>
        <begin position="49"/>
        <end position="70"/>
    </location>
</feature>
<dbReference type="PROSITE" id="PS50262">
    <property type="entry name" value="G_PROTEIN_RECEP_F1_2"/>
    <property type="match status" value="1"/>
</dbReference>
<feature type="transmembrane region" description="Helical" evidence="5">
    <location>
        <begin position="138"/>
        <end position="157"/>
    </location>
</feature>
<organism evidence="7 8">
    <name type="scientific">Meloidogyne graminicola</name>
    <dbReference type="NCBI Taxonomy" id="189291"/>
    <lineage>
        <taxon>Eukaryota</taxon>
        <taxon>Metazoa</taxon>
        <taxon>Ecdysozoa</taxon>
        <taxon>Nematoda</taxon>
        <taxon>Chromadorea</taxon>
        <taxon>Rhabditida</taxon>
        <taxon>Tylenchina</taxon>
        <taxon>Tylenchomorpha</taxon>
        <taxon>Tylenchoidea</taxon>
        <taxon>Meloidogynidae</taxon>
        <taxon>Meloidogyninae</taxon>
        <taxon>Meloidogyne</taxon>
    </lineage>
</organism>
<feature type="transmembrane region" description="Helical" evidence="5">
    <location>
        <begin position="21"/>
        <end position="43"/>
    </location>
</feature>
<dbReference type="Gene3D" id="1.20.1070.10">
    <property type="entry name" value="Rhodopsin 7-helix transmembrane proteins"/>
    <property type="match status" value="1"/>
</dbReference>
<gene>
    <name evidence="7" type="ORF">Mgra_00003721</name>
</gene>
<feature type="transmembrane region" description="Helical" evidence="5">
    <location>
        <begin position="177"/>
        <end position="199"/>
    </location>
</feature>
<feature type="transmembrane region" description="Helical" evidence="5">
    <location>
        <begin position="82"/>
        <end position="105"/>
    </location>
</feature>
<dbReference type="OrthoDB" id="5894054at2759"/>
<evidence type="ECO:0000256" key="5">
    <source>
        <dbReference type="SAM" id="Phobius"/>
    </source>
</evidence>
<proteinExistence type="predicted"/>
<evidence type="ECO:0000313" key="7">
    <source>
        <dbReference type="EMBL" id="KAF7636775.1"/>
    </source>
</evidence>
<name>A0A8S9ZTF5_9BILA</name>